<sequence>MNNKHPFHRIALLAAAVSLAAAAGAQTVDNWQSTDGQVWRNGTNELCWRNSAWTPATAHPDCDGALQPPPPPAPVAQAPAPAPVVTPAPEPPPPAPAPVMALSLQAETLFDFDKAVLKPAGKTALDTLVADMAKVDVETVIAVGHTDAIGTETYNQALSVRRVEAVKAYLVSKGVPADRIKTEGRGETQPVASNQTREGRAQNRRVEIEVVGTRKP</sequence>
<dbReference type="EMBL" id="BSPB01000043">
    <property type="protein sequence ID" value="GLS16077.1"/>
    <property type="molecule type" value="Genomic_DNA"/>
</dbReference>
<evidence type="ECO:0000256" key="5">
    <source>
        <dbReference type="SAM" id="MobiDB-lite"/>
    </source>
</evidence>
<dbReference type="Proteomes" id="UP001156903">
    <property type="component" value="Unassembled WGS sequence"/>
</dbReference>
<dbReference type="InterPro" id="IPR050330">
    <property type="entry name" value="Bact_OuterMem_StrucFunc"/>
</dbReference>
<accession>A0ABQ6CCY3</accession>
<dbReference type="SUPFAM" id="SSF103088">
    <property type="entry name" value="OmpA-like"/>
    <property type="match status" value="1"/>
</dbReference>
<keyword evidence="6" id="KW-0732">Signal</keyword>
<evidence type="ECO:0000256" key="1">
    <source>
        <dbReference type="ARBA" id="ARBA00004442"/>
    </source>
</evidence>
<keyword evidence="9" id="KW-1185">Reference proteome</keyword>
<protein>
    <submittedName>
        <fullName evidence="8">Membrane protein</fullName>
    </submittedName>
</protein>
<gene>
    <name evidence="8" type="ORF">GCM10007935_35170</name>
</gene>
<evidence type="ECO:0000256" key="6">
    <source>
        <dbReference type="SAM" id="SignalP"/>
    </source>
</evidence>
<keyword evidence="2 4" id="KW-0472">Membrane</keyword>
<keyword evidence="3" id="KW-0998">Cell outer membrane</keyword>
<evidence type="ECO:0000313" key="9">
    <source>
        <dbReference type="Proteomes" id="UP001156903"/>
    </source>
</evidence>
<reference evidence="9" key="1">
    <citation type="journal article" date="2019" name="Int. J. Syst. Evol. Microbiol.">
        <title>The Global Catalogue of Microorganisms (GCM) 10K type strain sequencing project: providing services to taxonomists for standard genome sequencing and annotation.</title>
        <authorList>
            <consortium name="The Broad Institute Genomics Platform"/>
            <consortium name="The Broad Institute Genome Sequencing Center for Infectious Disease"/>
            <person name="Wu L."/>
            <person name="Ma J."/>
        </authorList>
    </citation>
    <scope>NUCLEOTIDE SEQUENCE [LARGE SCALE GENOMIC DNA]</scope>
    <source>
        <strain evidence="9">NBRC 109341</strain>
    </source>
</reference>
<feature type="compositionally biased region" description="Basic and acidic residues" evidence="5">
    <location>
        <begin position="197"/>
        <end position="208"/>
    </location>
</feature>
<dbReference type="NCBIfam" id="NF045787">
    <property type="entry name" value="OmpABordt"/>
    <property type="match status" value="1"/>
</dbReference>
<dbReference type="PRINTS" id="PR01021">
    <property type="entry name" value="OMPADOMAIN"/>
</dbReference>
<dbReference type="Gene3D" id="3.30.1330.60">
    <property type="entry name" value="OmpA-like domain"/>
    <property type="match status" value="1"/>
</dbReference>
<comment type="caution">
    <text evidence="8">The sequence shown here is derived from an EMBL/GenBank/DDBJ whole genome shotgun (WGS) entry which is preliminary data.</text>
</comment>
<evidence type="ECO:0000313" key="8">
    <source>
        <dbReference type="EMBL" id="GLS16077.1"/>
    </source>
</evidence>
<dbReference type="InterPro" id="IPR036737">
    <property type="entry name" value="OmpA-like_sf"/>
</dbReference>
<evidence type="ECO:0000256" key="4">
    <source>
        <dbReference type="PROSITE-ProRule" id="PRU00473"/>
    </source>
</evidence>
<feature type="domain" description="OmpA-like" evidence="7">
    <location>
        <begin position="97"/>
        <end position="214"/>
    </location>
</feature>
<feature type="region of interest" description="Disordered" evidence="5">
    <location>
        <begin position="181"/>
        <end position="216"/>
    </location>
</feature>
<name>A0ABQ6CCY3_9BURK</name>
<organism evidence="8 9">
    <name type="scientific">Hydrogenophaga electricum</name>
    <dbReference type="NCBI Taxonomy" id="1230953"/>
    <lineage>
        <taxon>Bacteria</taxon>
        <taxon>Pseudomonadati</taxon>
        <taxon>Pseudomonadota</taxon>
        <taxon>Betaproteobacteria</taxon>
        <taxon>Burkholderiales</taxon>
        <taxon>Comamonadaceae</taxon>
        <taxon>Hydrogenophaga</taxon>
    </lineage>
</organism>
<evidence type="ECO:0000256" key="3">
    <source>
        <dbReference type="ARBA" id="ARBA00023237"/>
    </source>
</evidence>
<dbReference type="CDD" id="cd07185">
    <property type="entry name" value="OmpA_C-like"/>
    <property type="match status" value="1"/>
</dbReference>
<feature type="signal peptide" evidence="6">
    <location>
        <begin position="1"/>
        <end position="25"/>
    </location>
</feature>
<dbReference type="InterPro" id="IPR006664">
    <property type="entry name" value="OMP_bac"/>
</dbReference>
<comment type="subcellular location">
    <subcellularLocation>
        <location evidence="1">Cell outer membrane</location>
    </subcellularLocation>
</comment>
<dbReference type="RefSeq" id="WP_284308873.1">
    <property type="nucleotide sequence ID" value="NZ_BSPB01000043.1"/>
</dbReference>
<proteinExistence type="predicted"/>
<feature type="chain" id="PRO_5046381006" evidence="6">
    <location>
        <begin position="26"/>
        <end position="216"/>
    </location>
</feature>
<dbReference type="PANTHER" id="PTHR30329">
    <property type="entry name" value="STATOR ELEMENT OF FLAGELLAR MOTOR COMPLEX"/>
    <property type="match status" value="1"/>
</dbReference>
<dbReference type="InterPro" id="IPR006665">
    <property type="entry name" value="OmpA-like"/>
</dbReference>
<evidence type="ECO:0000256" key="2">
    <source>
        <dbReference type="ARBA" id="ARBA00023136"/>
    </source>
</evidence>
<dbReference type="PANTHER" id="PTHR30329:SF21">
    <property type="entry name" value="LIPOPROTEIN YIAD-RELATED"/>
    <property type="match status" value="1"/>
</dbReference>
<dbReference type="Pfam" id="PF00691">
    <property type="entry name" value="OmpA"/>
    <property type="match status" value="1"/>
</dbReference>
<evidence type="ECO:0000259" key="7">
    <source>
        <dbReference type="PROSITE" id="PS51123"/>
    </source>
</evidence>
<feature type="region of interest" description="Disordered" evidence="5">
    <location>
        <begin position="58"/>
        <end position="93"/>
    </location>
</feature>
<feature type="compositionally biased region" description="Pro residues" evidence="5">
    <location>
        <begin position="67"/>
        <end position="93"/>
    </location>
</feature>
<dbReference type="PROSITE" id="PS51123">
    <property type="entry name" value="OMPA_2"/>
    <property type="match status" value="1"/>
</dbReference>